<feature type="domain" description="Peptidase S1" evidence="12">
    <location>
        <begin position="336"/>
        <end position="569"/>
    </location>
</feature>
<gene>
    <name evidence="14" type="primary">LOC115829787</name>
</gene>
<dbReference type="Pfam" id="PF17917">
    <property type="entry name" value="RT_RNaseH"/>
    <property type="match status" value="1"/>
</dbReference>
<dbReference type="RefSeq" id="XP_030649811.1">
    <property type="nucleotide sequence ID" value="XM_030793951.1"/>
</dbReference>
<dbReference type="InterPro" id="IPR001969">
    <property type="entry name" value="Aspartic_peptidase_AS"/>
</dbReference>
<dbReference type="Pfam" id="PF13975">
    <property type="entry name" value="gag-asp_proteas"/>
    <property type="match status" value="1"/>
</dbReference>
<feature type="chain" id="PRO_5026713193" description="RNA-directed DNA polymerase" evidence="11">
    <location>
        <begin position="23"/>
        <end position="1590"/>
    </location>
</feature>
<dbReference type="Gene3D" id="2.40.70.10">
    <property type="entry name" value="Acid Proteases"/>
    <property type="match status" value="1"/>
</dbReference>
<dbReference type="Proteomes" id="UP000504632">
    <property type="component" value="Chromosome 16"/>
</dbReference>
<dbReference type="InterPro" id="IPR018114">
    <property type="entry name" value="TRYPSIN_HIS"/>
</dbReference>
<organism evidence="13 14">
    <name type="scientific">Chanos chanos</name>
    <name type="common">Milkfish</name>
    <name type="synonym">Mugil chanos</name>
    <dbReference type="NCBI Taxonomy" id="29144"/>
    <lineage>
        <taxon>Eukaryota</taxon>
        <taxon>Metazoa</taxon>
        <taxon>Chordata</taxon>
        <taxon>Craniata</taxon>
        <taxon>Vertebrata</taxon>
        <taxon>Euteleostomi</taxon>
        <taxon>Actinopterygii</taxon>
        <taxon>Neopterygii</taxon>
        <taxon>Teleostei</taxon>
        <taxon>Ostariophysi</taxon>
        <taxon>Gonorynchiformes</taxon>
        <taxon>Chanidae</taxon>
        <taxon>Chanos</taxon>
    </lineage>
</organism>
<evidence type="ECO:0000256" key="10">
    <source>
        <dbReference type="SAM" id="MobiDB-lite"/>
    </source>
</evidence>
<feature type="domain" description="Peptidase S1" evidence="12">
    <location>
        <begin position="36"/>
        <end position="271"/>
    </location>
</feature>
<keyword evidence="8" id="KW-1015">Disulfide bond</keyword>
<dbReference type="GO" id="GO:0003964">
    <property type="term" value="F:RNA-directed DNA polymerase activity"/>
    <property type="evidence" value="ECO:0007669"/>
    <property type="project" value="UniProtKB-KW"/>
</dbReference>
<dbReference type="GO" id="GO:0006508">
    <property type="term" value="P:proteolysis"/>
    <property type="evidence" value="ECO:0007669"/>
    <property type="project" value="UniProtKB-KW"/>
</dbReference>
<evidence type="ECO:0000256" key="6">
    <source>
        <dbReference type="ARBA" id="ARBA00022801"/>
    </source>
</evidence>
<dbReference type="InterPro" id="IPR005162">
    <property type="entry name" value="Retrotrans_gag_dom"/>
</dbReference>
<dbReference type="CDD" id="cd09274">
    <property type="entry name" value="RNase_HI_RT_Ty3"/>
    <property type="match status" value="1"/>
</dbReference>
<feature type="domain" description="Peptidase S1" evidence="12">
    <location>
        <begin position="641"/>
        <end position="882"/>
    </location>
</feature>
<feature type="signal peptide" evidence="11">
    <location>
        <begin position="1"/>
        <end position="22"/>
    </location>
</feature>
<dbReference type="GeneID" id="115829787"/>
<dbReference type="FunFam" id="3.30.70.270:FF:000020">
    <property type="entry name" value="Transposon Tf2-6 polyprotein-like Protein"/>
    <property type="match status" value="1"/>
</dbReference>
<dbReference type="SUPFAM" id="SSF50494">
    <property type="entry name" value="Trypsin-like serine proteases"/>
    <property type="match status" value="3"/>
</dbReference>
<evidence type="ECO:0000256" key="1">
    <source>
        <dbReference type="ARBA" id="ARBA00012493"/>
    </source>
</evidence>
<dbReference type="GO" id="GO:0004519">
    <property type="term" value="F:endonuclease activity"/>
    <property type="evidence" value="ECO:0007669"/>
    <property type="project" value="UniProtKB-KW"/>
</dbReference>
<feature type="compositionally biased region" description="Basic and acidic residues" evidence="10">
    <location>
        <begin position="1115"/>
        <end position="1136"/>
    </location>
</feature>
<dbReference type="Pfam" id="PF03732">
    <property type="entry name" value="Retrotrans_gag"/>
    <property type="match status" value="1"/>
</dbReference>
<evidence type="ECO:0000256" key="3">
    <source>
        <dbReference type="ARBA" id="ARBA00022695"/>
    </source>
</evidence>
<dbReference type="EC" id="2.7.7.49" evidence="1"/>
<keyword evidence="3" id="KW-0548">Nucleotidyltransferase</keyword>
<dbReference type="PANTHER" id="PTHR24253:SF171">
    <property type="entry name" value="SERINE PROTEASE 56-LIKE"/>
    <property type="match status" value="1"/>
</dbReference>
<evidence type="ECO:0000259" key="12">
    <source>
        <dbReference type="PROSITE" id="PS50240"/>
    </source>
</evidence>
<dbReference type="InterPro" id="IPR009003">
    <property type="entry name" value="Peptidase_S1_PA"/>
</dbReference>
<dbReference type="InterPro" id="IPR043504">
    <property type="entry name" value="Peptidase_S1_PA_chymotrypsin"/>
</dbReference>
<feature type="region of interest" description="Disordered" evidence="10">
    <location>
        <begin position="605"/>
        <end position="638"/>
    </location>
</feature>
<dbReference type="PRINTS" id="PR00722">
    <property type="entry name" value="CHYMOTRYPSIN"/>
</dbReference>
<keyword evidence="5" id="KW-0255">Endonuclease</keyword>
<dbReference type="Pfam" id="PF00089">
    <property type="entry name" value="Trypsin"/>
    <property type="match status" value="3"/>
</dbReference>
<evidence type="ECO:0000256" key="9">
    <source>
        <dbReference type="RuleBase" id="RU363034"/>
    </source>
</evidence>
<dbReference type="GO" id="GO:0004252">
    <property type="term" value="F:serine-type endopeptidase activity"/>
    <property type="evidence" value="ECO:0007669"/>
    <property type="project" value="InterPro"/>
</dbReference>
<dbReference type="InParanoid" id="A0A6J2X099"/>
<evidence type="ECO:0000256" key="7">
    <source>
        <dbReference type="ARBA" id="ARBA00022918"/>
    </source>
</evidence>
<dbReference type="PROSITE" id="PS00134">
    <property type="entry name" value="TRYPSIN_HIS"/>
    <property type="match status" value="2"/>
</dbReference>
<evidence type="ECO:0000256" key="11">
    <source>
        <dbReference type="SAM" id="SignalP"/>
    </source>
</evidence>
<feature type="region of interest" description="Disordered" evidence="10">
    <location>
        <begin position="1115"/>
        <end position="1141"/>
    </location>
</feature>
<keyword evidence="7" id="KW-0695">RNA-directed DNA polymerase</keyword>
<keyword evidence="9" id="KW-0645">Protease</keyword>
<keyword evidence="4" id="KW-0540">Nuclease</keyword>
<dbReference type="CDD" id="cd00190">
    <property type="entry name" value="Tryp_SPc"/>
    <property type="match status" value="3"/>
</dbReference>
<dbReference type="SMART" id="SM00020">
    <property type="entry name" value="Tryp_SPc"/>
    <property type="match status" value="3"/>
</dbReference>
<evidence type="ECO:0000256" key="2">
    <source>
        <dbReference type="ARBA" id="ARBA00022679"/>
    </source>
</evidence>
<dbReference type="PROSITE" id="PS00141">
    <property type="entry name" value="ASP_PROTEASE"/>
    <property type="match status" value="1"/>
</dbReference>
<proteinExistence type="predicted"/>
<keyword evidence="2" id="KW-0808">Transferase</keyword>
<dbReference type="InterPro" id="IPR043128">
    <property type="entry name" value="Rev_trsase/Diguanyl_cyclase"/>
</dbReference>
<evidence type="ECO:0000313" key="14">
    <source>
        <dbReference type="RefSeq" id="XP_030649811.1"/>
    </source>
</evidence>
<dbReference type="FunCoup" id="A0A6J2X099">
    <property type="interactions" value="72"/>
</dbReference>
<accession>A0A6J2X099</accession>
<reference evidence="14" key="1">
    <citation type="submission" date="2025-08" db="UniProtKB">
        <authorList>
            <consortium name="RefSeq"/>
        </authorList>
    </citation>
    <scope>IDENTIFICATION</scope>
</reference>
<evidence type="ECO:0000256" key="5">
    <source>
        <dbReference type="ARBA" id="ARBA00022759"/>
    </source>
</evidence>
<keyword evidence="13" id="KW-1185">Reference proteome</keyword>
<dbReference type="InterPro" id="IPR041373">
    <property type="entry name" value="RT_RNaseH"/>
</dbReference>
<feature type="compositionally biased region" description="Low complexity" evidence="10">
    <location>
        <begin position="302"/>
        <end position="325"/>
    </location>
</feature>
<dbReference type="PANTHER" id="PTHR24253">
    <property type="entry name" value="TRANSMEMBRANE PROTEASE SERINE"/>
    <property type="match status" value="1"/>
</dbReference>
<evidence type="ECO:0000256" key="4">
    <source>
        <dbReference type="ARBA" id="ARBA00022722"/>
    </source>
</evidence>
<protein>
    <recommendedName>
        <fullName evidence="1">RNA-directed DNA polymerase</fullName>
        <ecNumber evidence="1">2.7.7.49</ecNumber>
    </recommendedName>
</protein>
<dbReference type="InterPro" id="IPR021109">
    <property type="entry name" value="Peptidase_aspartic_dom_sf"/>
</dbReference>
<dbReference type="GO" id="GO:0004190">
    <property type="term" value="F:aspartic-type endopeptidase activity"/>
    <property type="evidence" value="ECO:0007669"/>
    <property type="project" value="InterPro"/>
</dbReference>
<dbReference type="Gene3D" id="2.40.10.10">
    <property type="entry name" value="Trypsin-like serine proteases"/>
    <property type="match status" value="3"/>
</dbReference>
<evidence type="ECO:0000256" key="8">
    <source>
        <dbReference type="ARBA" id="ARBA00023157"/>
    </source>
</evidence>
<dbReference type="OrthoDB" id="10002959at2759"/>
<dbReference type="InterPro" id="IPR001314">
    <property type="entry name" value="Peptidase_S1A"/>
</dbReference>
<keyword evidence="11" id="KW-0732">Signal</keyword>
<dbReference type="CDD" id="cd00303">
    <property type="entry name" value="retropepsin_like"/>
    <property type="match status" value="1"/>
</dbReference>
<keyword evidence="9" id="KW-0720">Serine protease</keyword>
<dbReference type="InterPro" id="IPR001254">
    <property type="entry name" value="Trypsin_dom"/>
</dbReference>
<dbReference type="FunFam" id="2.40.10.10:FF:000057">
    <property type="entry name" value="Zgc:100868"/>
    <property type="match status" value="2"/>
</dbReference>
<feature type="region of interest" description="Disordered" evidence="10">
    <location>
        <begin position="302"/>
        <end position="331"/>
    </location>
</feature>
<dbReference type="InterPro" id="IPR043502">
    <property type="entry name" value="DNA/RNA_pol_sf"/>
</dbReference>
<dbReference type="Gene3D" id="3.30.70.270">
    <property type="match status" value="2"/>
</dbReference>
<dbReference type="InterPro" id="IPR033116">
    <property type="entry name" value="TRYPSIN_SER"/>
</dbReference>
<evidence type="ECO:0000313" key="13">
    <source>
        <dbReference type="Proteomes" id="UP000504632"/>
    </source>
</evidence>
<keyword evidence="6 9" id="KW-0378">Hydrolase</keyword>
<dbReference type="PROSITE" id="PS00135">
    <property type="entry name" value="TRYPSIN_SER"/>
    <property type="match status" value="2"/>
</dbReference>
<dbReference type="SUPFAM" id="SSF56672">
    <property type="entry name" value="DNA/RNA polymerases"/>
    <property type="match status" value="1"/>
</dbReference>
<name>A0A6J2X099_CHACN</name>
<dbReference type="PROSITE" id="PS50240">
    <property type="entry name" value="TRYPSIN_DOM"/>
    <property type="match status" value="3"/>
</dbReference>
<sequence>MALLSAVSAVFVVAFLAKGTHSQLDVCGQPPLNTRIVGGQDAPPGAWPWQVSLHRSGSHFCGGSLINKDWVLSAAHCFPFLSVSASEVTVFLGRQTQEGSNSNEVSRTVSQIISHPNYSSVTSNNDIALLRLSASVTFTNYIRPVCLAAADSTFYNGTDSWVTGWGDIADGVSLPSPQTLQEVEVPVVGNRQCNCLYGVGSITDNMICAGLLAGGKDSCQGDSGGPMVSKQGSRWIQSGVVSFGRSCALANFPGVYARVSQYQDWINSQISTDQPGFVTFTSSGTDGDLSVSCTGLPAITTTSPPTTTAARNSTATNSNSTSNSTMCGQPPLNTRIVGGQDAPAGAWPWQVSLHRSGSHFCGGSLINKDWVLSAAHCFQSITAPQVTVYLGRQTQQGPNSNEVSRAVSQIISHPDYSSLTSDNDIALLRLSASVTFTDFIRPVCLAAANSTFFNGTDSWVTGWGDTAEGVSLPSPQTLQEVEVPVVGNRQCNCLYGVGSITDNMICAGLLEGGKDSCQGDSGGPMVSKQGSRWIQSGVVSFGRGCAQANFPGVYARVSQYQDWINSHITTDQPGFVTFTSSGTDGDLSVSCTGLPAITTTTTTTTITTPTTSTTPTTTTTTTTPTTTTIATTTPATTTSPVVCGSASRNNVGTGSSSSVASAGVWPWMASLQRGGKHVCGGTLVAEQFVLSSADCFSSSTNASEWTVFLGRLNQNGSNPNEVSLRVNNITLSNMTGNNVAVLELASKPTLSDFIQPICVDLGTETFSTGTQCWIVGWGAEQGGVEQTLQQVQTSVVDCGNSSSTENICTGLVDFQQGDAGGPLMCKQGVAWFQAAVLTVANSTSNSSGSSNSTSRSNVVPRADIQVFSRTSRYNNFLDNTVGSFPPRASNSTSSNTTAFNTTTVTSPPVGASTPVVQRLQRLQSTVQPGSEEAVLAFPPNSALPGDLRGMFMGKTPIKIQFPCFGRKEDDPDPLRFLENCNDYLALNHLHDDEIIATLRNVLFGTARDWWDVARENITSWAEFETRFLSAFLSEDYDDELAERVRTRVQGETESVRDFAFSYRALCKRWKPGITEPKIVKLILKNITPRLASQLRGRVKDVEELVRLGTQLEKDWGPEKGKRGTQGHEHNVSDKKGGVNAAIRPEASGTPLMTQAKEASSPSACLIPIPRQLLVPVSIRQWIGKAIVDTGATYTLMQESLWRKMVCSQEKLRPWVEGPLYLANGEATNPLGWVDLNIQLHGLAVSLPVAILPASCLAFAVVLGLDFMHFSGLRLCVRDQTYYLPSAPSFPFPFQPENDAYPLPTIQEILDSLTGATIFTNLDLNSGYWQVAMDPLSKPMTAFVTPTTIKFLGHIVTPQGIQPDPDKIAAVMNFPTPTSLKEVQRFLGMAGWYHRFVPGFSKVAEPLNALKRKGARFTWNEVCQQAFDALKNFLTTPPVLGHPNFHFHFVVYTDASDTGLGAVLTQQTGVGTEEVLSYASRILNSAERNYTTTERERLDVVWALEKWQYYLDTKLFTVVTDHAALKWVLSSNKTNSRLIRWALPLQKFNFFLEYRKGKLNTVPDALSRTSETIECSPICNTFQASSPAKNG</sequence>
<dbReference type="SUPFAM" id="SSF50630">
    <property type="entry name" value="Acid proteases"/>
    <property type="match status" value="1"/>
</dbReference>